<accession>A0ABP7LT75</accession>
<evidence type="ECO:0000256" key="2">
    <source>
        <dbReference type="SAM" id="SignalP"/>
    </source>
</evidence>
<dbReference type="Proteomes" id="UP001500827">
    <property type="component" value="Unassembled WGS sequence"/>
</dbReference>
<sequence>MRKIVAVTLALSMISGSAAVARKKPEMSALELQQMQARDYEAPKSVTFPAAMTILQDSGYRITTADKDTGLITGSASTNSHTTWVPFVGFGRSKKTPVVSVFVEDRGAGSRVRLNFVLTKAKSMMYGMSSSDEEPITDAAVYQSAFERLEKEIFVRQAMAGPAHVTAATSQVPTASTTPIPASADTSQQQGPLSPATPK</sequence>
<evidence type="ECO:0000313" key="3">
    <source>
        <dbReference type="EMBL" id="GAA3905778.1"/>
    </source>
</evidence>
<reference evidence="4" key="1">
    <citation type="journal article" date="2019" name="Int. J. Syst. Evol. Microbiol.">
        <title>The Global Catalogue of Microorganisms (GCM) 10K type strain sequencing project: providing services to taxonomists for standard genome sequencing and annotation.</title>
        <authorList>
            <consortium name="The Broad Institute Genomics Platform"/>
            <consortium name="The Broad Institute Genome Sequencing Center for Infectious Disease"/>
            <person name="Wu L."/>
            <person name="Ma J."/>
        </authorList>
    </citation>
    <scope>NUCLEOTIDE SEQUENCE [LARGE SCALE GENOMIC DNA]</scope>
    <source>
        <strain evidence="4">JCM 17543</strain>
    </source>
</reference>
<proteinExistence type="predicted"/>
<feature type="chain" id="PRO_5045948291" description="DUF4410 domain-containing protein" evidence="2">
    <location>
        <begin position="19"/>
        <end position="199"/>
    </location>
</feature>
<name>A0ABP7LT75_9SPHN</name>
<feature type="region of interest" description="Disordered" evidence="1">
    <location>
        <begin position="169"/>
        <end position="199"/>
    </location>
</feature>
<protein>
    <recommendedName>
        <fullName evidence="5">DUF4410 domain-containing protein</fullName>
    </recommendedName>
</protein>
<organism evidence="3 4">
    <name type="scientific">Sphingomonas limnosediminicola</name>
    <dbReference type="NCBI Taxonomy" id="940133"/>
    <lineage>
        <taxon>Bacteria</taxon>
        <taxon>Pseudomonadati</taxon>
        <taxon>Pseudomonadota</taxon>
        <taxon>Alphaproteobacteria</taxon>
        <taxon>Sphingomonadales</taxon>
        <taxon>Sphingomonadaceae</taxon>
        <taxon>Sphingomonas</taxon>
    </lineage>
</organism>
<dbReference type="RefSeq" id="WP_344700073.1">
    <property type="nucleotide sequence ID" value="NZ_BAABBM010000001.1"/>
</dbReference>
<feature type="compositionally biased region" description="Polar residues" evidence="1">
    <location>
        <begin position="169"/>
        <end position="192"/>
    </location>
</feature>
<keyword evidence="4" id="KW-1185">Reference proteome</keyword>
<evidence type="ECO:0008006" key="5">
    <source>
        <dbReference type="Google" id="ProtNLM"/>
    </source>
</evidence>
<feature type="signal peptide" evidence="2">
    <location>
        <begin position="1"/>
        <end position="18"/>
    </location>
</feature>
<evidence type="ECO:0000256" key="1">
    <source>
        <dbReference type="SAM" id="MobiDB-lite"/>
    </source>
</evidence>
<keyword evidence="2" id="KW-0732">Signal</keyword>
<comment type="caution">
    <text evidence="3">The sequence shown here is derived from an EMBL/GenBank/DDBJ whole genome shotgun (WGS) entry which is preliminary data.</text>
</comment>
<dbReference type="EMBL" id="BAABBM010000001">
    <property type="protein sequence ID" value="GAA3905778.1"/>
    <property type="molecule type" value="Genomic_DNA"/>
</dbReference>
<gene>
    <name evidence="3" type="ORF">GCM10022276_25400</name>
</gene>
<evidence type="ECO:0000313" key="4">
    <source>
        <dbReference type="Proteomes" id="UP001500827"/>
    </source>
</evidence>